<dbReference type="GO" id="GO:0004967">
    <property type="term" value="F:glucagon receptor activity"/>
    <property type="evidence" value="ECO:0007669"/>
    <property type="project" value="TreeGrafter"/>
</dbReference>
<evidence type="ECO:0000256" key="3">
    <source>
        <dbReference type="ARBA" id="ARBA00022989"/>
    </source>
</evidence>
<organism evidence="8 9">
    <name type="scientific">Knipowitschia caucasica</name>
    <name type="common">Caucasian dwarf goby</name>
    <name type="synonym">Pomatoschistus caucasicus</name>
    <dbReference type="NCBI Taxonomy" id="637954"/>
    <lineage>
        <taxon>Eukaryota</taxon>
        <taxon>Metazoa</taxon>
        <taxon>Chordata</taxon>
        <taxon>Craniata</taxon>
        <taxon>Vertebrata</taxon>
        <taxon>Euteleostomi</taxon>
        <taxon>Actinopterygii</taxon>
        <taxon>Neopterygii</taxon>
        <taxon>Teleostei</taxon>
        <taxon>Neoteleostei</taxon>
        <taxon>Acanthomorphata</taxon>
        <taxon>Gobiaria</taxon>
        <taxon>Gobiiformes</taxon>
        <taxon>Gobioidei</taxon>
        <taxon>Gobiidae</taxon>
        <taxon>Gobiinae</taxon>
        <taxon>Knipowitschia</taxon>
    </lineage>
</organism>
<proteinExistence type="predicted"/>
<evidence type="ECO:0000256" key="1">
    <source>
        <dbReference type="ARBA" id="ARBA00004141"/>
    </source>
</evidence>
<feature type="transmembrane region" description="Helical" evidence="6">
    <location>
        <begin position="196"/>
        <end position="214"/>
    </location>
</feature>
<dbReference type="FunFam" id="1.20.1070.10:FF:000133">
    <property type="entry name" value="Glucagon receptor a"/>
    <property type="match status" value="1"/>
</dbReference>
<evidence type="ECO:0000256" key="5">
    <source>
        <dbReference type="SAM" id="MobiDB-lite"/>
    </source>
</evidence>
<gene>
    <name evidence="8" type="ORF">KC01_LOCUS20107</name>
</gene>
<dbReference type="InterPro" id="IPR050332">
    <property type="entry name" value="GPCR_2"/>
</dbReference>
<sequence>MGPKKVPKPAEPEITPDSDSEGGGAAGGEPAKAETLMGADFETLVCMLRKCLTFQSDLSKRWNEETQKQEERWQEMEVQVHRLREGLTEVARRGPQHPHVQQQEEVEPQSPTLREHSGRGWAQKLHCMRNNIHMNLFASFILRAVSILVKDALLSLTLDPRSTSSTRPRSWANIPAVMWCRGAMVMMQYSVMANNYWLLVEGIYLHSLLVITVFSERKYFYSYLAIGWGAPLIFVSPWITVKYLYENEECWERNTNMGYWWIIRSPILFACLINFFIFIRIIKILMLAKSTLTLIPLLGIHAILFTFVIDESVPKGSVLRLVRLFCDLLFNSFQGLLVAILYCFVNKEVQSEMLKKWKRWKLGHDIDEEYRHTYSQTPHVKSGSIATGNLADMDQCCESPQHATAARGARCSLATEENRRLVVCYSNGTGKSRSHRSHLLQFSFLPLRGAAGRSRTSIEDVWTEEGVQCRVGPLEGEETSV</sequence>
<keyword evidence="3 6" id="KW-1133">Transmembrane helix</keyword>
<dbReference type="GO" id="GO:0005886">
    <property type="term" value="C:plasma membrane"/>
    <property type="evidence" value="ECO:0007669"/>
    <property type="project" value="TreeGrafter"/>
</dbReference>
<dbReference type="PANTHER" id="PTHR45620">
    <property type="entry name" value="PDF RECEPTOR-LIKE PROTEIN-RELATED"/>
    <property type="match status" value="1"/>
</dbReference>
<dbReference type="PROSITE" id="PS00650">
    <property type="entry name" value="G_PROTEIN_RECEP_F2_2"/>
    <property type="match status" value="1"/>
</dbReference>
<feature type="domain" description="G-protein coupled receptors family 2 profile 2" evidence="7">
    <location>
        <begin position="123"/>
        <end position="346"/>
    </location>
</feature>
<dbReference type="Gene3D" id="1.20.1070.10">
    <property type="entry name" value="Rhodopsin 7-helix transmembrane proteins"/>
    <property type="match status" value="1"/>
</dbReference>
<dbReference type="InterPro" id="IPR017981">
    <property type="entry name" value="GPCR_2-like_7TM"/>
</dbReference>
<accession>A0AAV2KRA5</accession>
<comment type="subcellular location">
    <subcellularLocation>
        <location evidence="1">Membrane</location>
        <topology evidence="1">Multi-pass membrane protein</topology>
    </subcellularLocation>
</comment>
<evidence type="ECO:0000256" key="2">
    <source>
        <dbReference type="ARBA" id="ARBA00022692"/>
    </source>
</evidence>
<evidence type="ECO:0000256" key="6">
    <source>
        <dbReference type="SAM" id="Phobius"/>
    </source>
</evidence>
<feature type="transmembrane region" description="Helical" evidence="6">
    <location>
        <begin position="221"/>
        <end position="239"/>
    </location>
</feature>
<feature type="region of interest" description="Disordered" evidence="5">
    <location>
        <begin position="91"/>
        <end position="116"/>
    </location>
</feature>
<protein>
    <recommendedName>
        <fullName evidence="7">G-protein coupled receptors family 2 profile 2 domain-containing protein</fullName>
    </recommendedName>
</protein>
<dbReference type="InterPro" id="IPR017983">
    <property type="entry name" value="GPCR_2_secretin-like_CS"/>
</dbReference>
<dbReference type="PROSITE" id="PS50261">
    <property type="entry name" value="G_PROTEIN_RECEP_F2_4"/>
    <property type="match status" value="1"/>
</dbReference>
<evidence type="ECO:0000259" key="7">
    <source>
        <dbReference type="PROSITE" id="PS50261"/>
    </source>
</evidence>
<dbReference type="GO" id="GO:0007166">
    <property type="term" value="P:cell surface receptor signaling pathway"/>
    <property type="evidence" value="ECO:0007669"/>
    <property type="project" value="InterPro"/>
</dbReference>
<keyword evidence="4 6" id="KW-0472">Membrane</keyword>
<evidence type="ECO:0000256" key="4">
    <source>
        <dbReference type="ARBA" id="ARBA00023136"/>
    </source>
</evidence>
<feature type="transmembrane region" description="Helical" evidence="6">
    <location>
        <begin position="259"/>
        <end position="279"/>
    </location>
</feature>
<dbReference type="GO" id="GO:0017046">
    <property type="term" value="F:peptide hormone binding"/>
    <property type="evidence" value="ECO:0007669"/>
    <property type="project" value="TreeGrafter"/>
</dbReference>
<dbReference type="GO" id="GO:0007189">
    <property type="term" value="P:adenylate cyclase-activating G protein-coupled receptor signaling pathway"/>
    <property type="evidence" value="ECO:0007669"/>
    <property type="project" value="TreeGrafter"/>
</dbReference>
<dbReference type="InterPro" id="IPR000832">
    <property type="entry name" value="GPCR_2_secretin-like"/>
</dbReference>
<keyword evidence="2 6" id="KW-0812">Transmembrane</keyword>
<dbReference type="PRINTS" id="PR00249">
    <property type="entry name" value="GPCRSECRETIN"/>
</dbReference>
<reference evidence="8 9" key="1">
    <citation type="submission" date="2024-04" db="EMBL/GenBank/DDBJ databases">
        <authorList>
            <person name="Waldvogel A.-M."/>
            <person name="Schoenle A."/>
        </authorList>
    </citation>
    <scope>NUCLEOTIDE SEQUENCE [LARGE SCALE GENOMIC DNA]</scope>
</reference>
<dbReference type="PANTHER" id="PTHR45620:SF29">
    <property type="entry name" value="GLUCAGON RECEPTOR"/>
    <property type="match status" value="1"/>
</dbReference>
<dbReference type="EMBL" id="OZ035841">
    <property type="protein sequence ID" value="CAL1590614.1"/>
    <property type="molecule type" value="Genomic_DNA"/>
</dbReference>
<dbReference type="SUPFAM" id="SSF81321">
    <property type="entry name" value="Family A G protein-coupled receptor-like"/>
    <property type="match status" value="1"/>
</dbReference>
<dbReference type="Proteomes" id="UP001497482">
    <property type="component" value="Chromosome 19"/>
</dbReference>
<keyword evidence="9" id="KW-1185">Reference proteome</keyword>
<dbReference type="AlphaFoldDB" id="A0AAV2KRA5"/>
<evidence type="ECO:0000313" key="9">
    <source>
        <dbReference type="Proteomes" id="UP001497482"/>
    </source>
</evidence>
<feature type="region of interest" description="Disordered" evidence="5">
    <location>
        <begin position="1"/>
        <end position="31"/>
    </location>
</feature>
<name>A0AAV2KRA5_KNICA</name>
<feature type="transmembrane region" description="Helical" evidence="6">
    <location>
        <begin position="291"/>
        <end position="309"/>
    </location>
</feature>
<dbReference type="Pfam" id="PF00002">
    <property type="entry name" value="7tm_2"/>
    <property type="match status" value="2"/>
</dbReference>
<feature type="transmembrane region" description="Helical" evidence="6">
    <location>
        <begin position="321"/>
        <end position="345"/>
    </location>
</feature>
<evidence type="ECO:0000313" key="8">
    <source>
        <dbReference type="EMBL" id="CAL1590614.1"/>
    </source>
</evidence>